<dbReference type="STRING" id="100225.SAMN05421595_1227"/>
<dbReference type="EMBL" id="BAGZ01000005">
    <property type="protein sequence ID" value="GAB77396.1"/>
    <property type="molecule type" value="Genomic_DNA"/>
</dbReference>
<reference evidence="10 11" key="1">
    <citation type="submission" date="2012-08" db="EMBL/GenBank/DDBJ databases">
        <title>Whole genome shotgun sequence of Austwickia chelonae NBRC 105200.</title>
        <authorList>
            <person name="Yoshida I."/>
            <person name="Hosoyama A."/>
            <person name="Tsuchikane K."/>
            <person name="Katsumata H."/>
            <person name="Ando Y."/>
            <person name="Ohji S."/>
            <person name="Hamada M."/>
            <person name="Tamura T."/>
            <person name="Yamazoe A."/>
            <person name="Yamazaki S."/>
            <person name="Fujita N."/>
        </authorList>
    </citation>
    <scope>NUCLEOTIDE SEQUENCE [LARGE SCALE GENOMIC DNA]</scope>
    <source>
        <strain evidence="10 11">NBRC 105200</strain>
    </source>
</reference>
<dbReference type="GO" id="GO:0047617">
    <property type="term" value="F:fatty acyl-CoA hydrolase activity"/>
    <property type="evidence" value="ECO:0007669"/>
    <property type="project" value="UniProtKB-EC"/>
</dbReference>
<dbReference type="InterPro" id="IPR049449">
    <property type="entry name" value="TesB_ACOT8-like_N"/>
</dbReference>
<feature type="domain" description="Acyl-CoA thioesterase-like N-terminal HotDog" evidence="9">
    <location>
        <begin position="82"/>
        <end position="168"/>
    </location>
</feature>
<gene>
    <name evidence="10" type="primary">tesB</name>
    <name evidence="10" type="ORF">AUCHE_05_03060</name>
</gene>
<dbReference type="InterPro" id="IPR003703">
    <property type="entry name" value="Acyl_CoA_thio"/>
</dbReference>
<dbReference type="PANTHER" id="PTHR11066">
    <property type="entry name" value="ACYL-COA THIOESTERASE"/>
    <property type="match status" value="1"/>
</dbReference>
<comment type="subunit">
    <text evidence="2">Homotetramer.</text>
</comment>
<comment type="similarity">
    <text evidence="1">Belongs to the C/M/P thioester hydrolase family.</text>
</comment>
<evidence type="ECO:0000259" key="8">
    <source>
        <dbReference type="Pfam" id="PF02551"/>
    </source>
</evidence>
<dbReference type="SUPFAM" id="SSF54637">
    <property type="entry name" value="Thioesterase/thiol ester dehydrase-isomerase"/>
    <property type="match status" value="2"/>
</dbReference>
<organism evidence="10 11">
    <name type="scientific">Austwickia chelonae NBRC 105200</name>
    <dbReference type="NCBI Taxonomy" id="1184607"/>
    <lineage>
        <taxon>Bacteria</taxon>
        <taxon>Bacillati</taxon>
        <taxon>Actinomycetota</taxon>
        <taxon>Actinomycetes</taxon>
        <taxon>Micrococcales</taxon>
        <taxon>Dermatophilaceae</taxon>
        <taxon>Austwickia</taxon>
    </lineage>
</organism>
<keyword evidence="11" id="KW-1185">Reference proteome</keyword>
<dbReference type="FunFam" id="2.40.160.210:FF:000001">
    <property type="entry name" value="Acyl-CoA thioesterase II"/>
    <property type="match status" value="1"/>
</dbReference>
<dbReference type="Pfam" id="PF02551">
    <property type="entry name" value="Acyl_CoA_thio"/>
    <property type="match status" value="1"/>
</dbReference>
<feature type="domain" description="Acyl-CoA thioesterase 2 C-terminal" evidence="8">
    <location>
        <begin position="230"/>
        <end position="337"/>
    </location>
</feature>
<dbReference type="PANTHER" id="PTHR11066:SF34">
    <property type="entry name" value="ACYL-COENZYME A THIOESTERASE 8"/>
    <property type="match status" value="1"/>
</dbReference>
<evidence type="ECO:0000256" key="6">
    <source>
        <dbReference type="ARBA" id="ARBA00071120"/>
    </source>
</evidence>
<evidence type="ECO:0000259" key="9">
    <source>
        <dbReference type="Pfam" id="PF13622"/>
    </source>
</evidence>
<evidence type="ECO:0000313" key="10">
    <source>
        <dbReference type="EMBL" id="GAB77396.1"/>
    </source>
</evidence>
<evidence type="ECO:0000256" key="2">
    <source>
        <dbReference type="ARBA" id="ARBA00011881"/>
    </source>
</evidence>
<keyword evidence="4" id="KW-0443">Lipid metabolism</keyword>
<dbReference type="Gene3D" id="2.40.160.210">
    <property type="entry name" value="Acyl-CoA thioesterase, double hotdog domain"/>
    <property type="match status" value="1"/>
</dbReference>
<evidence type="ECO:0000313" key="11">
    <source>
        <dbReference type="Proteomes" id="UP000008495"/>
    </source>
</evidence>
<keyword evidence="3" id="KW-0378">Hydrolase</keyword>
<sequence length="343" mass="37339">MTGPPRDPVSSAGHSFLPYRCVVTIHEQYLTPRDPGYDPLADLLRVLDLVPASQVAPEHAGAAAGSASLPTDPADVFLGASQPMPHGRVFGGQVVAQSLIAAGRTVQDLEGPLRKVHSLHGYFLRAGDANEPIRFEVERLRDGHSFSARRVHAVQYGRPILSMIFSFQTPAGGLDHQAEMPPVPMPEDIATISERLAHVPDGLDKDWAVRRPIDMRHCEGPIYVAPAPHQIAAQHVWIRTPGPLPDDPLIHAAVLAYASDYTILESALRKHGLAWTDSRLRGASLDHSMWFHRDFRVDEWLLYAEAAPSASGGRGLGIGNLFTTEGTLVASVAQEGMLRLKEN</sequence>
<comment type="caution">
    <text evidence="10">The sequence shown here is derived from an EMBL/GenBank/DDBJ whole genome shotgun (WGS) entry which is preliminary data.</text>
</comment>
<accession>K6ULN3</accession>
<dbReference type="InterPro" id="IPR025652">
    <property type="entry name" value="TesB_C"/>
</dbReference>
<evidence type="ECO:0000256" key="5">
    <source>
        <dbReference type="ARBA" id="ARBA00050943"/>
    </source>
</evidence>
<protein>
    <recommendedName>
        <fullName evidence="6">Acyl-CoA thioesterase 2</fullName>
    </recommendedName>
    <alternativeName>
        <fullName evidence="7">Thioesterase II</fullName>
    </alternativeName>
</protein>
<name>K6ULN3_9MICO</name>
<dbReference type="GO" id="GO:0009062">
    <property type="term" value="P:fatty acid catabolic process"/>
    <property type="evidence" value="ECO:0007669"/>
    <property type="project" value="TreeGrafter"/>
</dbReference>
<dbReference type="AlphaFoldDB" id="K6ULN3"/>
<evidence type="ECO:0000256" key="3">
    <source>
        <dbReference type="ARBA" id="ARBA00022801"/>
    </source>
</evidence>
<evidence type="ECO:0000256" key="4">
    <source>
        <dbReference type="ARBA" id="ARBA00023098"/>
    </source>
</evidence>
<dbReference type="Proteomes" id="UP000008495">
    <property type="component" value="Unassembled WGS sequence"/>
</dbReference>
<dbReference type="InterPro" id="IPR042171">
    <property type="entry name" value="Acyl-CoA_hotdog"/>
</dbReference>
<proteinExistence type="inferred from homology"/>
<evidence type="ECO:0000256" key="1">
    <source>
        <dbReference type="ARBA" id="ARBA00006538"/>
    </source>
</evidence>
<comment type="catalytic activity">
    <reaction evidence="5">
        <text>a fatty acyl-CoA + H2O = a fatty acid + CoA + H(+)</text>
        <dbReference type="Rhea" id="RHEA:16781"/>
        <dbReference type="ChEBI" id="CHEBI:15377"/>
        <dbReference type="ChEBI" id="CHEBI:15378"/>
        <dbReference type="ChEBI" id="CHEBI:28868"/>
        <dbReference type="ChEBI" id="CHEBI:57287"/>
        <dbReference type="ChEBI" id="CHEBI:77636"/>
        <dbReference type="EC" id="3.1.2.20"/>
    </reaction>
    <physiologicalReaction direction="left-to-right" evidence="5">
        <dbReference type="Rhea" id="RHEA:16782"/>
    </physiologicalReaction>
</comment>
<dbReference type="eggNOG" id="COG1946">
    <property type="taxonomic scope" value="Bacteria"/>
</dbReference>
<dbReference type="CDD" id="cd03445">
    <property type="entry name" value="Thioesterase_II_repeat2"/>
    <property type="match status" value="1"/>
</dbReference>
<dbReference type="GO" id="GO:0006637">
    <property type="term" value="P:acyl-CoA metabolic process"/>
    <property type="evidence" value="ECO:0007669"/>
    <property type="project" value="InterPro"/>
</dbReference>
<dbReference type="CDD" id="cd03444">
    <property type="entry name" value="Thioesterase_II_repeat1"/>
    <property type="match status" value="1"/>
</dbReference>
<dbReference type="Pfam" id="PF13622">
    <property type="entry name" value="4HBT_3"/>
    <property type="match status" value="1"/>
</dbReference>
<dbReference type="InterPro" id="IPR029069">
    <property type="entry name" value="HotDog_dom_sf"/>
</dbReference>
<evidence type="ECO:0000256" key="7">
    <source>
        <dbReference type="ARBA" id="ARBA00079653"/>
    </source>
</evidence>